<keyword evidence="2" id="KW-1185">Reference proteome</keyword>
<dbReference type="AlphaFoldDB" id="A0A1M7YR42"/>
<proteinExistence type="predicted"/>
<evidence type="ECO:0000313" key="2">
    <source>
        <dbReference type="Proteomes" id="UP000184600"/>
    </source>
</evidence>
<reference evidence="2" key="1">
    <citation type="submission" date="2016-12" db="EMBL/GenBank/DDBJ databases">
        <authorList>
            <person name="Rodrigo-Torres L."/>
            <person name="Arahal R.D."/>
            <person name="Lucena T."/>
        </authorList>
    </citation>
    <scope>NUCLEOTIDE SEQUENCE [LARGE SCALE GENOMIC DNA]</scope>
</reference>
<organism evidence="1 2">
    <name type="scientific">Vibrio quintilis</name>
    <dbReference type="NCBI Taxonomy" id="1117707"/>
    <lineage>
        <taxon>Bacteria</taxon>
        <taxon>Pseudomonadati</taxon>
        <taxon>Pseudomonadota</taxon>
        <taxon>Gammaproteobacteria</taxon>
        <taxon>Vibrionales</taxon>
        <taxon>Vibrionaceae</taxon>
        <taxon>Vibrio</taxon>
    </lineage>
</organism>
<protein>
    <submittedName>
        <fullName evidence="1">Uncharacterized protein</fullName>
    </submittedName>
</protein>
<gene>
    <name evidence="1" type="ORF">VQ7734_00822</name>
</gene>
<evidence type="ECO:0000313" key="1">
    <source>
        <dbReference type="EMBL" id="SHO55103.1"/>
    </source>
</evidence>
<dbReference type="Proteomes" id="UP000184600">
    <property type="component" value="Unassembled WGS sequence"/>
</dbReference>
<name>A0A1M7YR42_9VIBR</name>
<sequence length="96" mass="11034">MFSELKQVLDRYIYSTKDMTELNLLLVKMLSHGDDPKQIIDVMAGFIRKHDLDETAEKELYGLIALMGGECSPDKAVESDQFDAFSETNSWMSYHH</sequence>
<accession>A0A1M7YR42</accession>
<dbReference type="RefSeq" id="WP_143169214.1">
    <property type="nucleotide sequence ID" value="NZ_AP024897.1"/>
</dbReference>
<dbReference type="EMBL" id="FRFG01000011">
    <property type="protein sequence ID" value="SHO55103.1"/>
    <property type="molecule type" value="Genomic_DNA"/>
</dbReference>